<accession>A0AAV5W6Q9</accession>
<reference evidence="2" key="1">
    <citation type="submission" date="2023-10" db="EMBL/GenBank/DDBJ databases">
        <title>Genome assembly of Pristionchus species.</title>
        <authorList>
            <person name="Yoshida K."/>
            <person name="Sommer R.J."/>
        </authorList>
    </citation>
    <scope>NUCLEOTIDE SEQUENCE</scope>
    <source>
        <strain evidence="2">RS5133</strain>
    </source>
</reference>
<dbReference type="AlphaFoldDB" id="A0AAV5W6Q9"/>
<feature type="non-terminal residue" evidence="2">
    <location>
        <position position="1"/>
    </location>
</feature>
<proteinExistence type="predicted"/>
<comment type="caution">
    <text evidence="2">The sequence shown here is derived from an EMBL/GenBank/DDBJ whole genome shotgun (WGS) entry which is preliminary data.</text>
</comment>
<keyword evidence="1" id="KW-0812">Transmembrane</keyword>
<sequence length="136" mass="14355">DSMEKTITQGMCTIQNTWEEECLVSFKKDCPEGASCKPLVISHDKKKISCPEDLQLRYSATSSSTPVDTSFITCESGTFSDQKSLTVPPKSTVYCQVPVLSSTEAPVAAASVDPSVVGGAVGGTLFLLLIAAVVAF</sequence>
<dbReference type="Proteomes" id="UP001432322">
    <property type="component" value="Unassembled WGS sequence"/>
</dbReference>
<name>A0AAV5W6Q9_9BILA</name>
<organism evidence="2 3">
    <name type="scientific">Pristionchus fissidentatus</name>
    <dbReference type="NCBI Taxonomy" id="1538716"/>
    <lineage>
        <taxon>Eukaryota</taxon>
        <taxon>Metazoa</taxon>
        <taxon>Ecdysozoa</taxon>
        <taxon>Nematoda</taxon>
        <taxon>Chromadorea</taxon>
        <taxon>Rhabditida</taxon>
        <taxon>Rhabditina</taxon>
        <taxon>Diplogasteromorpha</taxon>
        <taxon>Diplogasteroidea</taxon>
        <taxon>Neodiplogasteridae</taxon>
        <taxon>Pristionchus</taxon>
    </lineage>
</organism>
<keyword evidence="1" id="KW-0472">Membrane</keyword>
<protein>
    <submittedName>
        <fullName evidence="2">Uncharacterized protein</fullName>
    </submittedName>
</protein>
<dbReference type="EMBL" id="BTSY01000005">
    <property type="protein sequence ID" value="GMT27440.1"/>
    <property type="molecule type" value="Genomic_DNA"/>
</dbReference>
<evidence type="ECO:0000313" key="2">
    <source>
        <dbReference type="EMBL" id="GMT27440.1"/>
    </source>
</evidence>
<gene>
    <name evidence="2" type="ORF">PFISCL1PPCAC_18737</name>
</gene>
<keyword evidence="3" id="KW-1185">Reference proteome</keyword>
<evidence type="ECO:0000313" key="3">
    <source>
        <dbReference type="Proteomes" id="UP001432322"/>
    </source>
</evidence>
<evidence type="ECO:0000256" key="1">
    <source>
        <dbReference type="SAM" id="Phobius"/>
    </source>
</evidence>
<feature type="non-terminal residue" evidence="2">
    <location>
        <position position="136"/>
    </location>
</feature>
<feature type="transmembrane region" description="Helical" evidence="1">
    <location>
        <begin position="116"/>
        <end position="135"/>
    </location>
</feature>
<keyword evidence="1" id="KW-1133">Transmembrane helix</keyword>